<dbReference type="OrthoDB" id="267639at2759"/>
<accession>A0A422P9J9</accession>
<feature type="compositionally biased region" description="Low complexity" evidence="2">
    <location>
        <begin position="23"/>
        <end position="37"/>
    </location>
</feature>
<evidence type="ECO:0000259" key="3">
    <source>
        <dbReference type="PROSITE" id="PS50102"/>
    </source>
</evidence>
<dbReference type="SMART" id="SM00361">
    <property type="entry name" value="RRM_1"/>
    <property type="match status" value="1"/>
</dbReference>
<dbReference type="Pfam" id="PF00076">
    <property type="entry name" value="RRM_1"/>
    <property type="match status" value="1"/>
</dbReference>
<dbReference type="InterPro" id="IPR000504">
    <property type="entry name" value="RRM_dom"/>
</dbReference>
<dbReference type="SUPFAM" id="SSF54928">
    <property type="entry name" value="RNA-binding domain, RBD"/>
    <property type="match status" value="1"/>
</dbReference>
<dbReference type="AlphaFoldDB" id="A0A422P9J9"/>
<evidence type="ECO:0000313" key="4">
    <source>
        <dbReference type="EMBL" id="RNF14386.1"/>
    </source>
</evidence>
<dbReference type="InterPro" id="IPR035979">
    <property type="entry name" value="RBD_domain_sf"/>
</dbReference>
<comment type="caution">
    <text evidence="4">The sequence shown here is derived from an EMBL/GenBank/DDBJ whole genome shotgun (WGS) entry which is preliminary data.</text>
</comment>
<dbReference type="SMART" id="SM00360">
    <property type="entry name" value="RRM"/>
    <property type="match status" value="1"/>
</dbReference>
<dbReference type="InterPro" id="IPR003954">
    <property type="entry name" value="RRM_euk-type"/>
</dbReference>
<dbReference type="GO" id="GO:0003723">
    <property type="term" value="F:RNA binding"/>
    <property type="evidence" value="ECO:0007669"/>
    <property type="project" value="UniProtKB-UniRule"/>
</dbReference>
<proteinExistence type="predicted"/>
<organism evidence="4 5">
    <name type="scientific">Trypanosoma conorhini</name>
    <dbReference type="NCBI Taxonomy" id="83891"/>
    <lineage>
        <taxon>Eukaryota</taxon>
        <taxon>Discoba</taxon>
        <taxon>Euglenozoa</taxon>
        <taxon>Kinetoplastea</taxon>
        <taxon>Metakinetoplastina</taxon>
        <taxon>Trypanosomatida</taxon>
        <taxon>Trypanosomatidae</taxon>
        <taxon>Trypanosoma</taxon>
    </lineage>
</organism>
<dbReference type="GeneID" id="40319476"/>
<reference evidence="4 5" key="1">
    <citation type="journal article" date="2018" name="BMC Genomics">
        <title>Genomic comparison of Trypanosoma conorhini and Trypanosoma rangeli to Trypanosoma cruzi strains of high and low virulence.</title>
        <authorList>
            <person name="Bradwell K.R."/>
            <person name="Koparde V.N."/>
            <person name="Matveyev A.V."/>
            <person name="Serrano M.G."/>
            <person name="Alves J.M."/>
            <person name="Parikh H."/>
            <person name="Huang B."/>
            <person name="Lee V."/>
            <person name="Espinosa-Alvarez O."/>
            <person name="Ortiz P.A."/>
            <person name="Costa-Martins A.G."/>
            <person name="Teixeira M.M."/>
            <person name="Buck G.A."/>
        </authorList>
    </citation>
    <scope>NUCLEOTIDE SEQUENCE [LARGE SCALE GENOMIC DNA]</scope>
    <source>
        <strain evidence="4 5">025E</strain>
    </source>
</reference>
<dbReference type="PROSITE" id="PS50102">
    <property type="entry name" value="RRM"/>
    <property type="match status" value="1"/>
</dbReference>
<dbReference type="RefSeq" id="XP_029227131.1">
    <property type="nucleotide sequence ID" value="XM_029372755.1"/>
</dbReference>
<feature type="compositionally biased region" description="Pro residues" evidence="2">
    <location>
        <begin position="12"/>
        <end position="21"/>
    </location>
</feature>
<feature type="domain" description="RRM" evidence="3">
    <location>
        <begin position="47"/>
        <end position="125"/>
    </location>
</feature>
<feature type="region of interest" description="Disordered" evidence="2">
    <location>
        <begin position="1"/>
        <end position="42"/>
    </location>
</feature>
<feature type="compositionally biased region" description="Polar residues" evidence="2">
    <location>
        <begin position="1"/>
        <end position="11"/>
    </location>
</feature>
<dbReference type="PANTHER" id="PTHR48037">
    <property type="entry name" value="ATPASE E1"/>
    <property type="match status" value="1"/>
</dbReference>
<keyword evidence="1" id="KW-0694">RNA-binding</keyword>
<feature type="compositionally biased region" description="Polar residues" evidence="2">
    <location>
        <begin position="191"/>
        <end position="201"/>
    </location>
</feature>
<evidence type="ECO:0000256" key="2">
    <source>
        <dbReference type="SAM" id="MobiDB-lite"/>
    </source>
</evidence>
<sequence>MSLSLKVSSPTNPEPMGPRQPPQDKAAAAAATSAPQAKGGDNALQRRNVYVSGLPETFRAAEFREMCQAFGRVEASKLCIDTKCRPMKGYGFALFFEEGAAAKCIKHLNGHWLGGRTLQARLADVAATPAPLDPVSAHPPISRARLSSKLHRTPNSSLHSTAGMTDGPLGLTKSIPLSPCSSRELTPPITPSQATVNSTLFPPSDVGSGSRYSDNGSIAAPSTQPIFYHQVAMEQQMAPPAASFPAQPGYLPMPPAFFQPPMMGMPVYVTMPPWANSPAGTPQPFVLPTTMMSPGGCPQQFYSPVVFSP</sequence>
<dbReference type="PANTHER" id="PTHR48037:SF1">
    <property type="entry name" value="RRM DOMAIN-CONTAINING PROTEIN"/>
    <property type="match status" value="1"/>
</dbReference>
<evidence type="ECO:0000256" key="1">
    <source>
        <dbReference type="PROSITE-ProRule" id="PRU00176"/>
    </source>
</evidence>
<name>A0A422P9J9_9TRYP</name>
<evidence type="ECO:0000313" key="5">
    <source>
        <dbReference type="Proteomes" id="UP000284403"/>
    </source>
</evidence>
<dbReference type="InterPro" id="IPR012677">
    <property type="entry name" value="Nucleotide-bd_a/b_plait_sf"/>
</dbReference>
<gene>
    <name evidence="4" type="ORF">Tco025E_05865</name>
</gene>
<dbReference type="Proteomes" id="UP000284403">
    <property type="component" value="Unassembled WGS sequence"/>
</dbReference>
<feature type="region of interest" description="Disordered" evidence="2">
    <location>
        <begin position="182"/>
        <end position="216"/>
    </location>
</feature>
<dbReference type="EMBL" id="MKKU01000366">
    <property type="protein sequence ID" value="RNF14386.1"/>
    <property type="molecule type" value="Genomic_DNA"/>
</dbReference>
<protein>
    <submittedName>
        <fullName evidence="4">Putative RNA-binding protein</fullName>
    </submittedName>
</protein>
<dbReference type="Gene3D" id="3.30.70.330">
    <property type="match status" value="1"/>
</dbReference>
<keyword evidence="5" id="KW-1185">Reference proteome</keyword>